<dbReference type="Pfam" id="PF00593">
    <property type="entry name" value="TonB_dep_Rec_b-barrel"/>
    <property type="match status" value="1"/>
</dbReference>
<protein>
    <submittedName>
        <fullName evidence="19">Metal-pseudopaline receptor CntO</fullName>
    </submittedName>
</protein>
<dbReference type="InterPro" id="IPR010105">
    <property type="entry name" value="TonB_sidphr_rcpt"/>
</dbReference>
<dbReference type="Pfam" id="PF07715">
    <property type="entry name" value="Plug"/>
    <property type="match status" value="1"/>
</dbReference>
<evidence type="ECO:0000256" key="15">
    <source>
        <dbReference type="RuleBase" id="RU003357"/>
    </source>
</evidence>
<keyword evidence="20" id="KW-1185">Reference proteome</keyword>
<evidence type="ECO:0000256" key="4">
    <source>
        <dbReference type="ARBA" id="ARBA00022452"/>
    </source>
</evidence>
<reference evidence="19" key="1">
    <citation type="submission" date="2021-11" db="EMBL/GenBank/DDBJ databases">
        <authorList>
            <person name="Rodrigo-Torres L."/>
            <person name="Arahal R. D."/>
            <person name="Lucena T."/>
        </authorList>
    </citation>
    <scope>NUCLEOTIDE SEQUENCE</scope>
    <source>
        <strain evidence="19">CECT 7929</strain>
    </source>
</reference>
<dbReference type="PANTHER" id="PTHR32552">
    <property type="entry name" value="FERRICHROME IRON RECEPTOR-RELATED"/>
    <property type="match status" value="1"/>
</dbReference>
<dbReference type="EMBL" id="CAKLDI010000002">
    <property type="protein sequence ID" value="CAH0535424.1"/>
    <property type="molecule type" value="Genomic_DNA"/>
</dbReference>
<evidence type="ECO:0000256" key="9">
    <source>
        <dbReference type="ARBA" id="ARBA00023065"/>
    </source>
</evidence>
<comment type="subcellular location">
    <subcellularLocation>
        <location evidence="1 14">Cell outer membrane</location>
        <topology evidence="1 14">Multi-pass membrane protein</topology>
    </subcellularLocation>
</comment>
<keyword evidence="13 14" id="KW-0998">Cell outer membrane</keyword>
<evidence type="ECO:0000256" key="12">
    <source>
        <dbReference type="ARBA" id="ARBA00023170"/>
    </source>
</evidence>
<dbReference type="NCBIfam" id="TIGR01783">
    <property type="entry name" value="TonB-siderophor"/>
    <property type="match status" value="1"/>
</dbReference>
<keyword evidence="4 14" id="KW-1134">Transmembrane beta strand</keyword>
<evidence type="ECO:0000313" key="20">
    <source>
        <dbReference type="Proteomes" id="UP000838672"/>
    </source>
</evidence>
<dbReference type="InterPro" id="IPR039426">
    <property type="entry name" value="TonB-dep_rcpt-like"/>
</dbReference>
<evidence type="ECO:0000256" key="7">
    <source>
        <dbReference type="ARBA" id="ARBA00022729"/>
    </source>
</evidence>
<dbReference type="InterPro" id="IPR012910">
    <property type="entry name" value="Plug_dom"/>
</dbReference>
<keyword evidence="10 15" id="KW-0798">TonB box</keyword>
<comment type="caution">
    <text evidence="19">The sequence shown here is derived from an EMBL/GenBank/DDBJ whole genome shotgun (WGS) entry which is preliminary data.</text>
</comment>
<evidence type="ECO:0000256" key="8">
    <source>
        <dbReference type="ARBA" id="ARBA00023004"/>
    </source>
</evidence>
<keyword evidence="8" id="KW-0408">Iron</keyword>
<keyword evidence="7 16" id="KW-0732">Signal</keyword>
<feature type="chain" id="PRO_5046609149" evidence="16">
    <location>
        <begin position="25"/>
        <end position="704"/>
    </location>
</feature>
<evidence type="ECO:0000259" key="17">
    <source>
        <dbReference type="Pfam" id="PF00593"/>
    </source>
</evidence>
<evidence type="ECO:0000256" key="14">
    <source>
        <dbReference type="PROSITE-ProRule" id="PRU01360"/>
    </source>
</evidence>
<keyword evidence="11 14" id="KW-0472">Membrane</keyword>
<evidence type="ECO:0000259" key="18">
    <source>
        <dbReference type="Pfam" id="PF07715"/>
    </source>
</evidence>
<dbReference type="RefSeq" id="WP_237468278.1">
    <property type="nucleotide sequence ID" value="NZ_CAKLDI010000002.1"/>
</dbReference>
<keyword evidence="6 14" id="KW-0812">Transmembrane</keyword>
<name>A0ABM8ZXE5_9VIBR</name>
<evidence type="ECO:0000256" key="6">
    <source>
        <dbReference type="ARBA" id="ARBA00022692"/>
    </source>
</evidence>
<sequence>MFKKHPLSALLSLLLVTPEGHVFANEHDAVVVTGQTTKYVSENQTSMRMDAAPLETPNQVTVIDHAVIEEQRAMTLGDVLKNDSSISNDSYQRNRQAFTLRGFPLGSDSGFLRDGKQHWSHYRQPIEILESVEVLKGPAGLLYGKSSPAGLVNMVTKKPTAETQVQVSQDVGQNNLSRTIVDVSGALNDDQSLRGRAIVSKHHEENWRKYADGQSANTDRFVGALMLEYDLNENVTVSAHYDKTDDRGNVDSGSPLDANGDPIWRDKILDASWSEIHNVVENYGLGLRASLPANWSLNTGYNFQDFNRRDTESFYKLNADSQATGIYQTMGYDRKDNWQFQTAFADFTNDFDALGVNHQVLIGANWLNYYYHRQDAKTAYTDTQLGQPIAKPNVHYSTGKIREYERDSYGIYAQNLMTLTPAWQVLAGVRVDYEDEQTKGREYHQTHVLPKAAVIYHPAENGSIYLTYSESFQPQSPVDDVTDLNNGKALDPVKGELYEIGSKWELMDNRLLLSGSVFQITEKNSKIVEDYTCTTPGCTIDQKTTQAGKREHKGVEFAATGQITDAFSVFGSATYLDAEYVKTEDPALEGKRPTDVPEWSASIWTGYDFMQGTMVNVGAIYVGERFADDANTIRKDAYIRFDLALSHHLRYDQDLDIYMQATVENLFDVDYLGGTGGHGSNAAGASGTEVGAPRQFLATLQLKY</sequence>
<feature type="signal peptide" evidence="16">
    <location>
        <begin position="1"/>
        <end position="24"/>
    </location>
</feature>
<organism evidence="19 20">
    <name type="scientific">Vibrio stylophorae</name>
    <dbReference type="NCBI Taxonomy" id="659351"/>
    <lineage>
        <taxon>Bacteria</taxon>
        <taxon>Pseudomonadati</taxon>
        <taxon>Pseudomonadota</taxon>
        <taxon>Gammaproteobacteria</taxon>
        <taxon>Vibrionales</taxon>
        <taxon>Vibrionaceae</taxon>
        <taxon>Vibrio</taxon>
    </lineage>
</organism>
<feature type="domain" description="TonB-dependent receptor plug" evidence="18">
    <location>
        <begin position="54"/>
        <end position="150"/>
    </location>
</feature>
<evidence type="ECO:0000256" key="13">
    <source>
        <dbReference type="ARBA" id="ARBA00023237"/>
    </source>
</evidence>
<evidence type="ECO:0000256" key="11">
    <source>
        <dbReference type="ARBA" id="ARBA00023136"/>
    </source>
</evidence>
<evidence type="ECO:0000256" key="2">
    <source>
        <dbReference type="ARBA" id="ARBA00009810"/>
    </source>
</evidence>
<dbReference type="InterPro" id="IPR036942">
    <property type="entry name" value="Beta-barrel_TonB_sf"/>
</dbReference>
<keyword evidence="3 14" id="KW-0813">Transport</keyword>
<keyword evidence="9" id="KW-0406">Ion transport</keyword>
<accession>A0ABM8ZXE5</accession>
<dbReference type="Gene3D" id="2.40.170.20">
    <property type="entry name" value="TonB-dependent receptor, beta-barrel domain"/>
    <property type="match status" value="1"/>
</dbReference>
<dbReference type="InterPro" id="IPR037066">
    <property type="entry name" value="Plug_dom_sf"/>
</dbReference>
<dbReference type="PROSITE" id="PS52016">
    <property type="entry name" value="TONB_DEPENDENT_REC_3"/>
    <property type="match status" value="1"/>
</dbReference>
<evidence type="ECO:0000313" key="19">
    <source>
        <dbReference type="EMBL" id="CAH0535424.1"/>
    </source>
</evidence>
<evidence type="ECO:0000256" key="1">
    <source>
        <dbReference type="ARBA" id="ARBA00004571"/>
    </source>
</evidence>
<dbReference type="InterPro" id="IPR000531">
    <property type="entry name" value="Beta-barrel_TonB"/>
</dbReference>
<dbReference type="Proteomes" id="UP000838672">
    <property type="component" value="Unassembled WGS sequence"/>
</dbReference>
<evidence type="ECO:0000256" key="16">
    <source>
        <dbReference type="SAM" id="SignalP"/>
    </source>
</evidence>
<keyword evidence="12 19" id="KW-0675">Receptor</keyword>
<dbReference type="CDD" id="cd01347">
    <property type="entry name" value="ligand_gated_channel"/>
    <property type="match status" value="1"/>
</dbReference>
<dbReference type="PANTHER" id="PTHR32552:SF68">
    <property type="entry name" value="FERRICHROME OUTER MEMBRANE TRANSPORTER_PHAGE RECEPTOR"/>
    <property type="match status" value="1"/>
</dbReference>
<comment type="similarity">
    <text evidence="2 14 15">Belongs to the TonB-dependent receptor family.</text>
</comment>
<gene>
    <name evidence="19" type="primary">cntO</name>
    <name evidence="19" type="ORF">VST7929_02997</name>
</gene>
<dbReference type="Gene3D" id="2.170.130.10">
    <property type="entry name" value="TonB-dependent receptor, plug domain"/>
    <property type="match status" value="1"/>
</dbReference>
<proteinExistence type="inferred from homology"/>
<keyword evidence="5" id="KW-0410">Iron transport</keyword>
<dbReference type="SUPFAM" id="SSF56935">
    <property type="entry name" value="Porins"/>
    <property type="match status" value="1"/>
</dbReference>
<feature type="domain" description="TonB-dependent receptor-like beta-barrel" evidence="17">
    <location>
        <begin position="231"/>
        <end position="666"/>
    </location>
</feature>
<evidence type="ECO:0000256" key="3">
    <source>
        <dbReference type="ARBA" id="ARBA00022448"/>
    </source>
</evidence>
<evidence type="ECO:0000256" key="10">
    <source>
        <dbReference type="ARBA" id="ARBA00023077"/>
    </source>
</evidence>
<evidence type="ECO:0000256" key="5">
    <source>
        <dbReference type="ARBA" id="ARBA00022496"/>
    </source>
</evidence>